<feature type="region of interest" description="Disordered" evidence="4">
    <location>
        <begin position="120"/>
        <end position="168"/>
    </location>
</feature>
<dbReference type="Gene3D" id="2.40.50.100">
    <property type="match status" value="1"/>
</dbReference>
<dbReference type="CDD" id="cd06849">
    <property type="entry name" value="lipoyl_domain"/>
    <property type="match status" value="1"/>
</dbReference>
<dbReference type="Pfam" id="PF00364">
    <property type="entry name" value="Biotin_lipoyl"/>
    <property type="match status" value="1"/>
</dbReference>
<evidence type="ECO:0000313" key="8">
    <source>
        <dbReference type="Proteomes" id="UP001391051"/>
    </source>
</evidence>
<dbReference type="PANTHER" id="PTHR23151">
    <property type="entry name" value="DIHYDROLIPOAMIDE ACETYL/SUCCINYL-TRANSFERASE-RELATED"/>
    <property type="match status" value="1"/>
</dbReference>
<protein>
    <recommendedName>
        <fullName evidence="9">Pyruvate dehydrogenase protein x component</fullName>
    </recommendedName>
</protein>
<dbReference type="PROSITE" id="PS00189">
    <property type="entry name" value="LIPOYL"/>
    <property type="match status" value="1"/>
</dbReference>
<dbReference type="InterPro" id="IPR036625">
    <property type="entry name" value="E3-bd_dom_sf"/>
</dbReference>
<feature type="compositionally biased region" description="Low complexity" evidence="4">
    <location>
        <begin position="153"/>
        <end position="168"/>
    </location>
</feature>
<evidence type="ECO:0000259" key="6">
    <source>
        <dbReference type="PROSITE" id="PS51826"/>
    </source>
</evidence>
<dbReference type="PROSITE" id="PS50968">
    <property type="entry name" value="BIOTINYL_LIPOYL"/>
    <property type="match status" value="1"/>
</dbReference>
<reference evidence="7 8" key="1">
    <citation type="submission" date="2023-01" db="EMBL/GenBank/DDBJ databases">
        <title>Analysis of 21 Apiospora genomes using comparative genomics revels a genus with tremendous synthesis potential of carbohydrate active enzymes and secondary metabolites.</title>
        <authorList>
            <person name="Sorensen T."/>
        </authorList>
    </citation>
    <scope>NUCLEOTIDE SEQUENCE [LARGE SCALE GENOMIC DNA]</scope>
    <source>
        <strain evidence="7 8">CBS 24483</strain>
    </source>
</reference>
<evidence type="ECO:0000313" key="7">
    <source>
        <dbReference type="EMBL" id="KAK7951725.1"/>
    </source>
</evidence>
<proteinExistence type="inferred from homology"/>
<dbReference type="PANTHER" id="PTHR23151:SF82">
    <property type="entry name" value="PYRUVATE DEHYDROGENASE COMPLEX PROTEIN X COMPONENT, MITOCHONDRIAL"/>
    <property type="match status" value="1"/>
</dbReference>
<dbReference type="Proteomes" id="UP001391051">
    <property type="component" value="Unassembled WGS sequence"/>
</dbReference>
<dbReference type="InterPro" id="IPR003016">
    <property type="entry name" value="2-oxoA_DH_lipoyl-BS"/>
</dbReference>
<comment type="similarity">
    <text evidence="1">Belongs to the 2-oxoacid dehydrogenase family.</text>
</comment>
<evidence type="ECO:0008006" key="9">
    <source>
        <dbReference type="Google" id="ProtNLM"/>
    </source>
</evidence>
<organism evidence="7 8">
    <name type="scientific">Apiospora aurea</name>
    <dbReference type="NCBI Taxonomy" id="335848"/>
    <lineage>
        <taxon>Eukaryota</taxon>
        <taxon>Fungi</taxon>
        <taxon>Dikarya</taxon>
        <taxon>Ascomycota</taxon>
        <taxon>Pezizomycotina</taxon>
        <taxon>Sordariomycetes</taxon>
        <taxon>Xylariomycetidae</taxon>
        <taxon>Amphisphaeriales</taxon>
        <taxon>Apiosporaceae</taxon>
        <taxon>Apiospora</taxon>
    </lineage>
</organism>
<evidence type="ECO:0000256" key="4">
    <source>
        <dbReference type="SAM" id="MobiDB-lite"/>
    </source>
</evidence>
<feature type="compositionally biased region" description="Basic and acidic residues" evidence="4">
    <location>
        <begin position="136"/>
        <end position="152"/>
    </location>
</feature>
<dbReference type="Gene3D" id="4.10.320.10">
    <property type="entry name" value="E3-binding domain"/>
    <property type="match status" value="1"/>
</dbReference>
<evidence type="ECO:0000256" key="2">
    <source>
        <dbReference type="ARBA" id="ARBA00022823"/>
    </source>
</evidence>
<dbReference type="GeneID" id="92076737"/>
<keyword evidence="8" id="KW-1185">Reference proteome</keyword>
<comment type="caution">
    <text evidence="7">The sequence shown here is derived from an EMBL/GenBank/DDBJ whole genome shotgun (WGS) entry which is preliminary data.</text>
</comment>
<dbReference type="PROSITE" id="PS51826">
    <property type="entry name" value="PSBD"/>
    <property type="match status" value="1"/>
</dbReference>
<dbReference type="Pfam" id="PF02817">
    <property type="entry name" value="E3_binding"/>
    <property type="match status" value="1"/>
</dbReference>
<dbReference type="SUPFAM" id="SSF47005">
    <property type="entry name" value="Peripheral subunit-binding domain of 2-oxo acid dehydrogenase complex"/>
    <property type="match status" value="1"/>
</dbReference>
<feature type="domain" description="Peripheral subunit-binding (PSBD)" evidence="6">
    <location>
        <begin position="171"/>
        <end position="211"/>
    </location>
</feature>
<keyword evidence="3" id="KW-0809">Transit peptide</keyword>
<dbReference type="InterPro" id="IPR045257">
    <property type="entry name" value="E2/Pdx1"/>
</dbReference>
<feature type="domain" description="Lipoyl-binding" evidence="5">
    <location>
        <begin position="37"/>
        <end position="113"/>
    </location>
</feature>
<sequence>MASLATACRLSARLASRKVTQDVAARGFRTSAASLAAQNFTMPALSPTMTEGNIASWKLKEGDSFSAGDVILEIETDKASMDVEAQDDGILMKITQGDGAKGVQVGARIGVLAEAGDDISSLEMPADNSKPAAPMEAKKEPEAAQPKEEEKPAAFSSPKKSAQKAAPQKYPLYPSVEHLIKENGLGESAISEMTPTGPQGRLLKGDVLAYLGKVTGDRPAEIAKRFEHNSHLDLSNIKIAKAVAPAKPAKKDAVAETPKDLQISLSVSLASVIEVQKRIESTIGTFMPLSTFIARAADVANDELPPAPSADELFNQVLGLNTVSPKASRGYYLPQVAALPPSSFTGVAPKPKASQMDIIDFLASGTKKSTKTAPQAASLGCLGHLYRRQYFYPNSAPGGAGAGTGFLVADEDGSGERPWPTGAVKDDFFKWEKAIYVI</sequence>
<dbReference type="RefSeq" id="XP_066699787.1">
    <property type="nucleotide sequence ID" value="XM_066843675.1"/>
</dbReference>
<evidence type="ECO:0000256" key="1">
    <source>
        <dbReference type="ARBA" id="ARBA00007317"/>
    </source>
</evidence>
<dbReference type="InterPro" id="IPR011053">
    <property type="entry name" value="Single_hybrid_motif"/>
</dbReference>
<dbReference type="EMBL" id="JAQQWE010000005">
    <property type="protein sequence ID" value="KAK7951725.1"/>
    <property type="molecule type" value="Genomic_DNA"/>
</dbReference>
<dbReference type="SUPFAM" id="SSF51230">
    <property type="entry name" value="Single hybrid motif"/>
    <property type="match status" value="1"/>
</dbReference>
<name>A0ABR1QCM8_9PEZI</name>
<gene>
    <name evidence="7" type="ORF">PG986_007453</name>
</gene>
<dbReference type="InterPro" id="IPR004167">
    <property type="entry name" value="PSBD"/>
</dbReference>
<dbReference type="InterPro" id="IPR000089">
    <property type="entry name" value="Biotin_lipoyl"/>
</dbReference>
<accession>A0ABR1QCM8</accession>
<evidence type="ECO:0000259" key="5">
    <source>
        <dbReference type="PROSITE" id="PS50968"/>
    </source>
</evidence>
<keyword evidence="2" id="KW-0450">Lipoyl</keyword>
<evidence type="ECO:0000256" key="3">
    <source>
        <dbReference type="ARBA" id="ARBA00022946"/>
    </source>
</evidence>